<gene>
    <name evidence="2" type="primary">dsbD_5</name>
    <name evidence="2" type="ORF">SDC9_15717</name>
</gene>
<dbReference type="GO" id="GO:0047134">
    <property type="term" value="F:protein-disulfide reductase [NAD(P)H] activity"/>
    <property type="evidence" value="ECO:0007669"/>
    <property type="project" value="UniProtKB-EC"/>
</dbReference>
<dbReference type="Pfam" id="PF03190">
    <property type="entry name" value="Thioredox_DsbH"/>
    <property type="match status" value="1"/>
</dbReference>
<dbReference type="InterPro" id="IPR004879">
    <property type="entry name" value="Ssp411-like_TRX"/>
</dbReference>
<protein>
    <submittedName>
        <fullName evidence="2">Thiol:disulfide interchange protein DsbD</fullName>
        <ecNumber evidence="2">1.8.1.8</ecNumber>
    </submittedName>
</protein>
<name>A0A644TSJ2_9ZZZZ</name>
<evidence type="ECO:0000259" key="1">
    <source>
        <dbReference type="Pfam" id="PF03190"/>
    </source>
</evidence>
<accession>A0A644TSJ2</accession>
<dbReference type="SUPFAM" id="SSF52833">
    <property type="entry name" value="Thioredoxin-like"/>
    <property type="match status" value="1"/>
</dbReference>
<dbReference type="InterPro" id="IPR017937">
    <property type="entry name" value="Thioredoxin_CS"/>
</dbReference>
<dbReference type="InterPro" id="IPR036249">
    <property type="entry name" value="Thioredoxin-like_sf"/>
</dbReference>
<dbReference type="Gene3D" id="3.40.30.10">
    <property type="entry name" value="Glutaredoxin"/>
    <property type="match status" value="1"/>
</dbReference>
<dbReference type="AlphaFoldDB" id="A0A644TSJ2"/>
<dbReference type="EC" id="1.8.1.8" evidence="2"/>
<proteinExistence type="predicted"/>
<keyword evidence="2" id="KW-0560">Oxidoreductase</keyword>
<evidence type="ECO:0000313" key="2">
    <source>
        <dbReference type="EMBL" id="MPL69966.1"/>
    </source>
</evidence>
<feature type="domain" description="Spermatogenesis-associated protein 20-like TRX" evidence="1">
    <location>
        <begin position="19"/>
        <end position="92"/>
    </location>
</feature>
<reference evidence="2" key="1">
    <citation type="submission" date="2019-08" db="EMBL/GenBank/DDBJ databases">
        <authorList>
            <person name="Kucharzyk K."/>
            <person name="Murdoch R.W."/>
            <person name="Higgins S."/>
            <person name="Loffler F."/>
        </authorList>
    </citation>
    <scope>NUCLEOTIDE SEQUENCE</scope>
</reference>
<dbReference type="PROSITE" id="PS00194">
    <property type="entry name" value="THIOREDOXIN_1"/>
    <property type="match status" value="1"/>
</dbReference>
<organism evidence="2">
    <name type="scientific">bioreactor metagenome</name>
    <dbReference type="NCBI Taxonomy" id="1076179"/>
    <lineage>
        <taxon>unclassified sequences</taxon>
        <taxon>metagenomes</taxon>
        <taxon>ecological metagenomes</taxon>
    </lineage>
</organism>
<dbReference type="EMBL" id="VSSQ01000050">
    <property type="protein sequence ID" value="MPL69966.1"/>
    <property type="molecule type" value="Genomic_DNA"/>
</dbReference>
<sequence>MKKIVLIALMMTLFIGTSNAQTQISWLKITEVENQIKADGKDAKRVFIDCYTDWCGWCKRMDKDTFSDTTIAKLMNHFFYSVKYDAESKEEVTFGGKTYVNPTPNGRRGATHDLARMLLGNRLSYPSYSILNPDLTIATVIPGYYPAKDFEPMVVFLGGKYESKYSFEEFRKIYETQIKPDLMKEIDKKAKKRK</sequence>
<comment type="caution">
    <text evidence="2">The sequence shown here is derived from an EMBL/GenBank/DDBJ whole genome shotgun (WGS) entry which is preliminary data.</text>
</comment>